<feature type="region of interest" description="Disordered" evidence="1">
    <location>
        <begin position="471"/>
        <end position="506"/>
    </location>
</feature>
<feature type="region of interest" description="Disordered" evidence="1">
    <location>
        <begin position="90"/>
        <end position="121"/>
    </location>
</feature>
<dbReference type="AlphaFoldDB" id="N6UHX3"/>
<reference evidence="2" key="1">
    <citation type="journal article" date="2013" name="Genome Biol.">
        <title>Draft genome of the mountain pine beetle, Dendroctonus ponderosae Hopkins, a major forest pest.</title>
        <authorList>
            <person name="Keeling C.I."/>
            <person name="Yuen M.M."/>
            <person name="Liao N.Y."/>
            <person name="Docking T.R."/>
            <person name="Chan S.K."/>
            <person name="Taylor G.A."/>
            <person name="Palmquist D.L."/>
            <person name="Jackman S.D."/>
            <person name="Nguyen A."/>
            <person name="Li M."/>
            <person name="Henderson H."/>
            <person name="Janes J.K."/>
            <person name="Zhao Y."/>
            <person name="Pandoh P."/>
            <person name="Moore R."/>
            <person name="Sperling F.A."/>
            <person name="Huber D.P."/>
            <person name="Birol I."/>
            <person name="Jones S.J."/>
            <person name="Bohlmann J."/>
        </authorList>
    </citation>
    <scope>NUCLEOTIDE SEQUENCE</scope>
</reference>
<accession>N6UHX3</accession>
<feature type="region of interest" description="Disordered" evidence="1">
    <location>
        <begin position="328"/>
        <end position="347"/>
    </location>
</feature>
<feature type="compositionally biased region" description="Acidic residues" evidence="1">
    <location>
        <begin position="497"/>
        <end position="506"/>
    </location>
</feature>
<organism evidence="2">
    <name type="scientific">Dendroctonus ponderosae</name>
    <name type="common">Mountain pine beetle</name>
    <dbReference type="NCBI Taxonomy" id="77166"/>
    <lineage>
        <taxon>Eukaryota</taxon>
        <taxon>Metazoa</taxon>
        <taxon>Ecdysozoa</taxon>
        <taxon>Arthropoda</taxon>
        <taxon>Hexapoda</taxon>
        <taxon>Insecta</taxon>
        <taxon>Pterygota</taxon>
        <taxon>Neoptera</taxon>
        <taxon>Endopterygota</taxon>
        <taxon>Coleoptera</taxon>
        <taxon>Polyphaga</taxon>
        <taxon>Cucujiformia</taxon>
        <taxon>Curculionidae</taxon>
        <taxon>Scolytinae</taxon>
        <taxon>Dendroctonus</taxon>
    </lineage>
</organism>
<protein>
    <submittedName>
        <fullName evidence="2">Uncharacterized protein</fullName>
    </submittedName>
</protein>
<feature type="compositionally biased region" description="Polar residues" evidence="1">
    <location>
        <begin position="419"/>
        <end position="436"/>
    </location>
</feature>
<feature type="compositionally biased region" description="Low complexity" evidence="1">
    <location>
        <begin position="376"/>
        <end position="388"/>
    </location>
</feature>
<feature type="region of interest" description="Disordered" evidence="1">
    <location>
        <begin position="275"/>
        <end position="294"/>
    </location>
</feature>
<evidence type="ECO:0000313" key="2">
    <source>
        <dbReference type="EMBL" id="ENN81345.1"/>
    </source>
</evidence>
<feature type="region of interest" description="Disordered" evidence="1">
    <location>
        <begin position="401"/>
        <end position="449"/>
    </location>
</feature>
<dbReference type="EMBL" id="KB740112">
    <property type="protein sequence ID" value="ENN81345.1"/>
    <property type="molecule type" value="Genomic_DNA"/>
</dbReference>
<feature type="region of interest" description="Disordered" evidence="1">
    <location>
        <begin position="358"/>
        <end position="388"/>
    </location>
</feature>
<feature type="compositionally biased region" description="Basic and acidic residues" evidence="1">
    <location>
        <begin position="100"/>
        <end position="121"/>
    </location>
</feature>
<proteinExistence type="predicted"/>
<feature type="compositionally biased region" description="Basic residues" evidence="1">
    <location>
        <begin position="481"/>
        <end position="490"/>
    </location>
</feature>
<dbReference type="HOGENOM" id="CLU_539252_0_0_1"/>
<sequence length="506" mass="55659">HVAGYQKTSADLTVDYFLKSLANHKIDLKSLDRLEPDRDTVFRSCRGNQDGTFKISDIHENGYTFGNDDYEDLSSLKRCHSTGDLCAGRTRKGPLTRMNGADEPRYHLDSDHSSQHDEKPEDLVRSRFLALPSTSIRSRQFLLLQHPHPEEEFCQAQSSMEDTTISDSINADMEVCGILNSMTDDDLGSKVYDEETKKTDPIAKETQCKKHSHNPFATLKAKLCSAHLPKSNYLTRIAVNKSIGLISNERKSKACCDRSSSNGGSSSSVLVEKSLVGESKSEKHSPKRRQCASEGSFSKSTGFLVDNQKKTAKGFSSHLRIKICKSPQKTTLETDSSNEYESETGIPKSPTLFISGVSISRTPEPKSPGVSLIQNLSGRQSRSSSLSVPAPLSSCSLSISSGSLNNSHSLPPEPFTPSLVRSTTPASSKSNVTTPHGSPRFPKSSTDGALSSVLHVQESNLSSDDFHEALFLLERSPKTRDSKRRKKSKKKEKERDTEPEDISSVL</sequence>
<name>N6UHX3_DENPD</name>
<dbReference type="OrthoDB" id="69641at2759"/>
<feature type="non-terminal residue" evidence="2">
    <location>
        <position position="1"/>
    </location>
</feature>
<gene>
    <name evidence="2" type="ORF">YQE_02256</name>
</gene>
<feature type="compositionally biased region" description="Low complexity" evidence="1">
    <location>
        <begin position="401"/>
        <end position="410"/>
    </location>
</feature>
<evidence type="ECO:0000256" key="1">
    <source>
        <dbReference type="SAM" id="MobiDB-lite"/>
    </source>
</evidence>